<sequence>MAQLFQAASSVTQLPIERMRSVLEICVQFRHRSGLDAGICNLVVTLICGNP</sequence>
<comment type="caution">
    <text evidence="1">The sequence shown here is derived from an EMBL/GenBank/DDBJ whole genome shotgun (WGS) entry which is preliminary data.</text>
</comment>
<proteinExistence type="predicted"/>
<evidence type="ECO:0000313" key="2">
    <source>
        <dbReference type="Proteomes" id="UP000568106"/>
    </source>
</evidence>
<organism evidence="1 2">
    <name type="scientific">Tunturiibacter empetritectus</name>
    <dbReference type="NCBI Taxonomy" id="3069691"/>
    <lineage>
        <taxon>Bacteria</taxon>
        <taxon>Pseudomonadati</taxon>
        <taxon>Acidobacteriota</taxon>
        <taxon>Terriglobia</taxon>
        <taxon>Terriglobales</taxon>
        <taxon>Acidobacteriaceae</taxon>
        <taxon>Tunturiibacter</taxon>
    </lineage>
</organism>
<evidence type="ECO:0000313" key="1">
    <source>
        <dbReference type="EMBL" id="MBB5318763.1"/>
    </source>
</evidence>
<dbReference type="Proteomes" id="UP000568106">
    <property type="component" value="Unassembled WGS sequence"/>
</dbReference>
<protein>
    <submittedName>
        <fullName evidence="1">Uncharacterized protein</fullName>
    </submittedName>
</protein>
<keyword evidence="2" id="KW-1185">Reference proteome</keyword>
<dbReference type="AlphaFoldDB" id="A0A7W8MSJ9"/>
<gene>
    <name evidence="1" type="ORF">HDF09_003462</name>
</gene>
<accession>A0A7W8MSJ9</accession>
<dbReference type="EMBL" id="JACHDY010000005">
    <property type="protein sequence ID" value="MBB5318763.1"/>
    <property type="molecule type" value="Genomic_DNA"/>
</dbReference>
<name>A0A7W8MSJ9_9BACT</name>
<reference evidence="1" key="1">
    <citation type="submission" date="2020-08" db="EMBL/GenBank/DDBJ databases">
        <title>Genomic Encyclopedia of Type Strains, Phase IV (KMG-V): Genome sequencing to study the core and pangenomes of soil and plant-associated prokaryotes.</title>
        <authorList>
            <person name="Whitman W."/>
        </authorList>
    </citation>
    <scope>NUCLEOTIDE SEQUENCE [LARGE SCALE GENOMIC DNA]</scope>
    <source>
        <strain evidence="1">M8UP27</strain>
    </source>
</reference>